<reference evidence="1" key="1">
    <citation type="submission" date="2023-05" db="EMBL/GenBank/DDBJ databases">
        <authorList>
            <consortium name="ELIXIR-Norway"/>
        </authorList>
    </citation>
    <scope>NUCLEOTIDE SEQUENCE</scope>
</reference>
<organism evidence="1 2">
    <name type="scientific">Rangifer tarandus platyrhynchus</name>
    <name type="common">Svalbard reindeer</name>
    <dbReference type="NCBI Taxonomy" id="3082113"/>
    <lineage>
        <taxon>Eukaryota</taxon>
        <taxon>Metazoa</taxon>
        <taxon>Chordata</taxon>
        <taxon>Craniata</taxon>
        <taxon>Vertebrata</taxon>
        <taxon>Euteleostomi</taxon>
        <taxon>Mammalia</taxon>
        <taxon>Eutheria</taxon>
        <taxon>Laurasiatheria</taxon>
        <taxon>Artiodactyla</taxon>
        <taxon>Ruminantia</taxon>
        <taxon>Pecora</taxon>
        <taxon>Cervidae</taxon>
        <taxon>Odocoileinae</taxon>
        <taxon>Rangifer</taxon>
    </lineage>
</organism>
<reference evidence="1" key="2">
    <citation type="submission" date="2025-03" db="EMBL/GenBank/DDBJ databases">
        <authorList>
            <consortium name="ELIXIR-Norway"/>
            <consortium name="Elixir Norway"/>
        </authorList>
    </citation>
    <scope>NUCLEOTIDE SEQUENCE</scope>
</reference>
<sequence>MRMAEDPASSRALRAPAGHPGLCVCLCVPAPAPRPGRKAGEDSRVVRSGPRRRALRHAPGGQTGQPEQAR</sequence>
<gene>
    <name evidence="1" type="ORF">MRATA1EN22A_LOCUS13657</name>
</gene>
<evidence type="ECO:0000313" key="2">
    <source>
        <dbReference type="Proteomes" id="UP001162501"/>
    </source>
</evidence>
<accession>A0AC59Z434</accession>
<evidence type="ECO:0000313" key="1">
    <source>
        <dbReference type="EMBL" id="CAN0206813.1"/>
    </source>
</evidence>
<dbReference type="Proteomes" id="UP001162501">
    <property type="component" value="Chromosome 23"/>
</dbReference>
<protein>
    <submittedName>
        <fullName evidence="1">Uncharacterized protein</fullName>
    </submittedName>
</protein>
<name>A0AC59Z434_RANTA</name>
<dbReference type="EMBL" id="OX596107">
    <property type="protein sequence ID" value="CAN0206813.1"/>
    <property type="molecule type" value="Genomic_DNA"/>
</dbReference>
<proteinExistence type="predicted"/>